<name>A0ABQ4ZF82_9ASTR</name>
<protein>
    <submittedName>
        <fullName evidence="2">Reverse transcriptase domain-containing protein</fullName>
    </submittedName>
</protein>
<organism evidence="2 3">
    <name type="scientific">Tanacetum coccineum</name>
    <dbReference type="NCBI Taxonomy" id="301880"/>
    <lineage>
        <taxon>Eukaryota</taxon>
        <taxon>Viridiplantae</taxon>
        <taxon>Streptophyta</taxon>
        <taxon>Embryophyta</taxon>
        <taxon>Tracheophyta</taxon>
        <taxon>Spermatophyta</taxon>
        <taxon>Magnoliopsida</taxon>
        <taxon>eudicotyledons</taxon>
        <taxon>Gunneridae</taxon>
        <taxon>Pentapetalae</taxon>
        <taxon>asterids</taxon>
        <taxon>campanulids</taxon>
        <taxon>Asterales</taxon>
        <taxon>Asteraceae</taxon>
        <taxon>Asteroideae</taxon>
        <taxon>Anthemideae</taxon>
        <taxon>Anthemidinae</taxon>
        <taxon>Tanacetum</taxon>
    </lineage>
</organism>
<keyword evidence="3" id="KW-1185">Reference proteome</keyword>
<dbReference type="Pfam" id="PF03732">
    <property type="entry name" value="Retrotrans_gag"/>
    <property type="match status" value="1"/>
</dbReference>
<gene>
    <name evidence="2" type="ORF">Tco_0770336</name>
</gene>
<evidence type="ECO:0000313" key="2">
    <source>
        <dbReference type="EMBL" id="GJS87700.1"/>
    </source>
</evidence>
<dbReference type="InterPro" id="IPR005162">
    <property type="entry name" value="Retrotrans_gag_dom"/>
</dbReference>
<evidence type="ECO:0000313" key="3">
    <source>
        <dbReference type="Proteomes" id="UP001151760"/>
    </source>
</evidence>
<feature type="domain" description="Retrotransposon gag" evidence="1">
    <location>
        <begin position="274"/>
        <end position="363"/>
    </location>
</feature>
<sequence>MSSPNRSTSDIKDAFSSMNILNYTSISSNYFPASSGSISFNSSKNSNDNIIPLVFLSFYNNPCLKDVQAFYAKESPISSPDPITPPAILTPSPVLPPSLLFDPRYFFVPEELLPPKKQIRSPSSSSTTLFNSFRNQTCNLVSPSSLVYTPTPPQIFEIGKCSNKMYPKHHEKQVEDILNYLDELYLHRIERMEEGRINGNKLKTEPKRIRTQIIKLQKKQLGQNDKIAFAHYRISDLERIIEKLLRKSSTPQTNHEESLVFSRSRCAKENKVTFATGTLTNNALSWWNAYAQPMGIEQANRTTWTELKRLLTNKYCPQTEIRKMEDELYNLSVKGNDLKPYVGRFQELTTLCPNMVPNNEKLLESEVYLEALKETLLPRNLKLWRKPSTYPRG</sequence>
<keyword evidence="2" id="KW-0808">Transferase</keyword>
<reference evidence="2" key="1">
    <citation type="journal article" date="2022" name="Int. J. Mol. Sci.">
        <title>Draft Genome of Tanacetum Coccineum: Genomic Comparison of Closely Related Tanacetum-Family Plants.</title>
        <authorList>
            <person name="Yamashiro T."/>
            <person name="Shiraishi A."/>
            <person name="Nakayama K."/>
            <person name="Satake H."/>
        </authorList>
    </citation>
    <scope>NUCLEOTIDE SEQUENCE</scope>
</reference>
<dbReference type="GO" id="GO:0003964">
    <property type="term" value="F:RNA-directed DNA polymerase activity"/>
    <property type="evidence" value="ECO:0007669"/>
    <property type="project" value="UniProtKB-KW"/>
</dbReference>
<accession>A0ABQ4ZF82</accession>
<reference evidence="2" key="2">
    <citation type="submission" date="2022-01" db="EMBL/GenBank/DDBJ databases">
        <authorList>
            <person name="Yamashiro T."/>
            <person name="Shiraishi A."/>
            <person name="Satake H."/>
            <person name="Nakayama K."/>
        </authorList>
    </citation>
    <scope>NUCLEOTIDE SEQUENCE</scope>
</reference>
<comment type="caution">
    <text evidence="2">The sequence shown here is derived from an EMBL/GenBank/DDBJ whole genome shotgun (WGS) entry which is preliminary data.</text>
</comment>
<dbReference type="EMBL" id="BQNB010011219">
    <property type="protein sequence ID" value="GJS87700.1"/>
    <property type="molecule type" value="Genomic_DNA"/>
</dbReference>
<keyword evidence="2" id="KW-0548">Nucleotidyltransferase</keyword>
<proteinExistence type="predicted"/>
<dbReference type="Proteomes" id="UP001151760">
    <property type="component" value="Unassembled WGS sequence"/>
</dbReference>
<keyword evidence="2" id="KW-0695">RNA-directed DNA polymerase</keyword>
<evidence type="ECO:0000259" key="1">
    <source>
        <dbReference type="Pfam" id="PF03732"/>
    </source>
</evidence>